<dbReference type="OrthoDB" id="4142625at2759"/>
<dbReference type="PROSITE" id="PS51257">
    <property type="entry name" value="PROKAR_LIPOPROTEIN"/>
    <property type="match status" value="1"/>
</dbReference>
<dbReference type="Proteomes" id="UP000316270">
    <property type="component" value="Chromosome 4"/>
</dbReference>
<evidence type="ECO:0000313" key="3">
    <source>
        <dbReference type="Proteomes" id="UP000316270"/>
    </source>
</evidence>
<evidence type="ECO:0008006" key="4">
    <source>
        <dbReference type="Google" id="ProtNLM"/>
    </source>
</evidence>
<gene>
    <name evidence="2" type="ORF">FKW77_002357</name>
</gene>
<keyword evidence="3" id="KW-1185">Reference proteome</keyword>
<feature type="signal peptide" evidence="1">
    <location>
        <begin position="1"/>
        <end position="18"/>
    </location>
</feature>
<accession>A0A517L2T1</accession>
<dbReference type="AlphaFoldDB" id="A0A517L2T1"/>
<sequence length="364" mass="39668">MRTSISACVVALITTACALPQMPMDMDMKPAPPPKITTIEPLFRSTTNPKSTRVELKYGPYKMPGSNDTTLMKMPGMEDEAGVVDVMLMNGKATKPCSDCTLKYAKADLTYADGTKANLNTGAWLHHLTVSVVGPGRSDLACGSKWKDGERLLVVHNDRNDSYFGLNGQDNYGYYLSNEDKISTILELKNDATDTKEVFMTMTFEYTPGKPANYKAVKPLWMDAQTCDAPSSEIEPPKNQKVFTLESKPWVSPIDGTLLTTVGHMHDGATHLEVMLNSKPVCNSTAQYGGNPEYTPTAKTLQLGAPKMEHITRYSPCADFGKVKKGDQISLKAYYDFEKNAPGLGTSGAPTGVMGIAMMFLGVD</sequence>
<evidence type="ECO:0000256" key="1">
    <source>
        <dbReference type="SAM" id="SignalP"/>
    </source>
</evidence>
<reference evidence="2 3" key="1">
    <citation type="submission" date="2019-07" db="EMBL/GenBank/DDBJ databases">
        <title>Finished genome of Venturia effusa.</title>
        <authorList>
            <person name="Young C.A."/>
            <person name="Cox M.P."/>
            <person name="Ganley A.R.D."/>
            <person name="David W.J."/>
        </authorList>
    </citation>
    <scope>NUCLEOTIDE SEQUENCE [LARGE SCALE GENOMIC DNA]</scope>
    <source>
        <strain evidence="3">albino</strain>
    </source>
</reference>
<feature type="chain" id="PRO_5022243179" description="Copper type II ascorbate-dependent monooxygenase C-terminal domain-containing protein" evidence="1">
    <location>
        <begin position="19"/>
        <end position="364"/>
    </location>
</feature>
<dbReference type="EMBL" id="CP042188">
    <property type="protein sequence ID" value="QDS69949.1"/>
    <property type="molecule type" value="Genomic_DNA"/>
</dbReference>
<keyword evidence="1" id="KW-0732">Signal</keyword>
<organism evidence="2 3">
    <name type="scientific">Venturia effusa</name>
    <dbReference type="NCBI Taxonomy" id="50376"/>
    <lineage>
        <taxon>Eukaryota</taxon>
        <taxon>Fungi</taxon>
        <taxon>Dikarya</taxon>
        <taxon>Ascomycota</taxon>
        <taxon>Pezizomycotina</taxon>
        <taxon>Dothideomycetes</taxon>
        <taxon>Pleosporomycetidae</taxon>
        <taxon>Venturiales</taxon>
        <taxon>Venturiaceae</taxon>
        <taxon>Venturia</taxon>
    </lineage>
</organism>
<evidence type="ECO:0000313" key="2">
    <source>
        <dbReference type="EMBL" id="QDS69949.1"/>
    </source>
</evidence>
<protein>
    <recommendedName>
        <fullName evidence="4">Copper type II ascorbate-dependent monooxygenase C-terminal domain-containing protein</fullName>
    </recommendedName>
</protein>
<proteinExistence type="predicted"/>
<name>A0A517L2T1_9PEZI</name>